<protein>
    <submittedName>
        <fullName evidence="1">Uncharacterized protein</fullName>
    </submittedName>
</protein>
<sequence>MLLNMSDHYVDYSLSSLYHLKSNILIFLNKVGRAGRKPIFINLVIKHSRLDLLMCMPVIWSFLLSVQLKCLFSCGLISVSVIRSVCCPLRTSGFALNFFG</sequence>
<dbReference type="Proteomes" id="UP000002281">
    <property type="component" value="Chromosome 4"/>
</dbReference>
<dbReference type="Ensembl" id="ENSECAT00000143130.1">
    <property type="protein sequence ID" value="ENSECAP00000086858.1"/>
    <property type="gene ID" value="ENSECAG00000059503.1"/>
</dbReference>
<evidence type="ECO:0000313" key="2">
    <source>
        <dbReference type="Proteomes" id="UP000002281"/>
    </source>
</evidence>
<organism evidence="1 2">
    <name type="scientific">Equus caballus</name>
    <name type="common">Horse</name>
    <dbReference type="NCBI Taxonomy" id="9796"/>
    <lineage>
        <taxon>Eukaryota</taxon>
        <taxon>Metazoa</taxon>
        <taxon>Chordata</taxon>
        <taxon>Craniata</taxon>
        <taxon>Vertebrata</taxon>
        <taxon>Euteleostomi</taxon>
        <taxon>Mammalia</taxon>
        <taxon>Eutheria</taxon>
        <taxon>Laurasiatheria</taxon>
        <taxon>Perissodactyla</taxon>
        <taxon>Equidae</taxon>
        <taxon>Equus</taxon>
    </lineage>
</organism>
<name>A0A9L0TI82_HORSE</name>
<keyword evidence="2" id="KW-1185">Reference proteome</keyword>
<dbReference type="GeneTree" id="ENSGT00910000147712"/>
<dbReference type="AlphaFoldDB" id="A0A9L0TI82"/>
<reference evidence="1 2" key="1">
    <citation type="journal article" date="2009" name="Science">
        <title>Genome sequence, comparative analysis, and population genetics of the domestic horse.</title>
        <authorList>
            <consortium name="Broad Institute Genome Sequencing Platform"/>
            <consortium name="Broad Institute Whole Genome Assembly Team"/>
            <person name="Wade C.M."/>
            <person name="Giulotto E."/>
            <person name="Sigurdsson S."/>
            <person name="Zoli M."/>
            <person name="Gnerre S."/>
            <person name="Imsland F."/>
            <person name="Lear T.L."/>
            <person name="Adelson D.L."/>
            <person name="Bailey E."/>
            <person name="Bellone R.R."/>
            <person name="Bloecker H."/>
            <person name="Distl O."/>
            <person name="Edgar R.C."/>
            <person name="Garber M."/>
            <person name="Leeb T."/>
            <person name="Mauceli E."/>
            <person name="MacLeod J.N."/>
            <person name="Penedo M.C.T."/>
            <person name="Raison J.M."/>
            <person name="Sharpe T."/>
            <person name="Vogel J."/>
            <person name="Andersson L."/>
            <person name="Antczak D.F."/>
            <person name="Biagi T."/>
            <person name="Binns M.M."/>
            <person name="Chowdhary B.P."/>
            <person name="Coleman S.J."/>
            <person name="Della Valle G."/>
            <person name="Fryc S."/>
            <person name="Guerin G."/>
            <person name="Hasegawa T."/>
            <person name="Hill E.W."/>
            <person name="Jurka J."/>
            <person name="Kiialainen A."/>
            <person name="Lindgren G."/>
            <person name="Liu J."/>
            <person name="Magnani E."/>
            <person name="Mickelson J.R."/>
            <person name="Murray J."/>
            <person name="Nergadze S.G."/>
            <person name="Onofrio R."/>
            <person name="Pedroni S."/>
            <person name="Piras M.F."/>
            <person name="Raudsepp T."/>
            <person name="Rocchi M."/>
            <person name="Roeed K.H."/>
            <person name="Ryder O.A."/>
            <person name="Searle S."/>
            <person name="Skow L."/>
            <person name="Swinburne J.E."/>
            <person name="Syvaenen A.C."/>
            <person name="Tozaki T."/>
            <person name="Valberg S.J."/>
            <person name="Vaudin M."/>
            <person name="White J.R."/>
            <person name="Zody M.C."/>
            <person name="Lander E.S."/>
            <person name="Lindblad-Toh K."/>
        </authorList>
    </citation>
    <scope>NUCLEOTIDE SEQUENCE [LARGE SCALE GENOMIC DNA]</scope>
    <source>
        <strain evidence="1 2">Thoroughbred</strain>
    </source>
</reference>
<accession>A0A9L0TI82</accession>
<proteinExistence type="predicted"/>
<reference evidence="1" key="2">
    <citation type="submission" date="2025-08" db="UniProtKB">
        <authorList>
            <consortium name="Ensembl"/>
        </authorList>
    </citation>
    <scope>IDENTIFICATION</scope>
    <source>
        <strain evidence="1">Thoroughbred</strain>
    </source>
</reference>
<evidence type="ECO:0000313" key="1">
    <source>
        <dbReference type="Ensembl" id="ENSECAP00000086858.1"/>
    </source>
</evidence>
<reference evidence="1" key="3">
    <citation type="submission" date="2025-09" db="UniProtKB">
        <authorList>
            <consortium name="Ensembl"/>
        </authorList>
    </citation>
    <scope>IDENTIFICATION</scope>
    <source>
        <strain evidence="1">Thoroughbred</strain>
    </source>
</reference>